<evidence type="ECO:0000313" key="14">
    <source>
        <dbReference type="EMBL" id="GIJ74186.1"/>
    </source>
</evidence>
<evidence type="ECO:0000256" key="9">
    <source>
        <dbReference type="ARBA" id="ARBA00023012"/>
    </source>
</evidence>
<keyword evidence="8" id="KW-0067">ATP-binding</keyword>
<dbReference type="EMBL" id="BOPH01000131">
    <property type="protein sequence ID" value="GIJ74186.1"/>
    <property type="molecule type" value="Genomic_DNA"/>
</dbReference>
<dbReference type="Proteomes" id="UP000635606">
    <property type="component" value="Unassembled WGS sequence"/>
</dbReference>
<evidence type="ECO:0000256" key="5">
    <source>
        <dbReference type="ARBA" id="ARBA00022679"/>
    </source>
</evidence>
<reference evidence="14" key="1">
    <citation type="submission" date="2021-01" db="EMBL/GenBank/DDBJ databases">
        <title>Whole genome shotgun sequence of Virgisporangium ochraceum NBRC 16418.</title>
        <authorList>
            <person name="Komaki H."/>
            <person name="Tamura T."/>
        </authorList>
    </citation>
    <scope>NUCLEOTIDE SEQUENCE</scope>
    <source>
        <strain evidence="14">NBRC 16418</strain>
    </source>
</reference>
<dbReference type="InterPro" id="IPR036890">
    <property type="entry name" value="HATPase_C_sf"/>
</dbReference>
<evidence type="ECO:0000313" key="15">
    <source>
        <dbReference type="Proteomes" id="UP000635606"/>
    </source>
</evidence>
<dbReference type="SUPFAM" id="SSF47384">
    <property type="entry name" value="Homodimeric domain of signal transducing histidine kinase"/>
    <property type="match status" value="1"/>
</dbReference>
<dbReference type="PRINTS" id="PR00344">
    <property type="entry name" value="BCTRLSENSOR"/>
</dbReference>
<dbReference type="PANTHER" id="PTHR45339:SF1">
    <property type="entry name" value="HYBRID SIGNAL TRANSDUCTION HISTIDINE KINASE J"/>
    <property type="match status" value="1"/>
</dbReference>
<dbReference type="InterPro" id="IPR004358">
    <property type="entry name" value="Sig_transdc_His_kin-like_C"/>
</dbReference>
<comment type="caution">
    <text evidence="14">The sequence shown here is derived from an EMBL/GenBank/DDBJ whole genome shotgun (WGS) entry which is preliminary data.</text>
</comment>
<feature type="modified residue" description="4-aspartylphosphate" evidence="10">
    <location>
        <position position="501"/>
    </location>
</feature>
<dbReference type="SUPFAM" id="SSF55874">
    <property type="entry name" value="ATPase domain of HSP90 chaperone/DNA topoisomerase II/histidine kinase"/>
    <property type="match status" value="1"/>
</dbReference>
<feature type="region of interest" description="Disordered" evidence="11">
    <location>
        <begin position="572"/>
        <end position="591"/>
    </location>
</feature>
<dbReference type="PROSITE" id="PS50110">
    <property type="entry name" value="RESPONSE_REGULATORY"/>
    <property type="match status" value="1"/>
</dbReference>
<dbReference type="InterPro" id="IPR005467">
    <property type="entry name" value="His_kinase_dom"/>
</dbReference>
<dbReference type="CDD" id="cd00082">
    <property type="entry name" value="HisKA"/>
    <property type="match status" value="1"/>
</dbReference>
<evidence type="ECO:0000256" key="3">
    <source>
        <dbReference type="ARBA" id="ARBA00012438"/>
    </source>
</evidence>
<dbReference type="Gene3D" id="1.10.287.130">
    <property type="match status" value="1"/>
</dbReference>
<comment type="catalytic activity">
    <reaction evidence="1">
        <text>ATP + protein L-histidine = ADP + protein N-phospho-L-histidine.</text>
        <dbReference type="EC" id="2.7.13.3"/>
    </reaction>
</comment>
<dbReference type="GO" id="GO:0000155">
    <property type="term" value="F:phosphorelay sensor kinase activity"/>
    <property type="evidence" value="ECO:0007669"/>
    <property type="project" value="InterPro"/>
</dbReference>
<accession>A0A8J4EGY3</accession>
<dbReference type="RefSeq" id="WP_203933991.1">
    <property type="nucleotide sequence ID" value="NZ_BOPH01000131.1"/>
</dbReference>
<gene>
    <name evidence="14" type="ORF">Voc01_091030</name>
</gene>
<dbReference type="SUPFAM" id="SSF52172">
    <property type="entry name" value="CheY-like"/>
    <property type="match status" value="2"/>
</dbReference>
<dbReference type="Gene3D" id="3.40.50.2300">
    <property type="match status" value="1"/>
</dbReference>
<dbReference type="InterPro" id="IPR003594">
    <property type="entry name" value="HATPase_dom"/>
</dbReference>
<protein>
    <recommendedName>
        <fullName evidence="3">histidine kinase</fullName>
        <ecNumber evidence="3">2.7.13.3</ecNumber>
    </recommendedName>
</protein>
<evidence type="ECO:0000256" key="11">
    <source>
        <dbReference type="SAM" id="MobiDB-lite"/>
    </source>
</evidence>
<dbReference type="Pfam" id="PF02518">
    <property type="entry name" value="HATPase_c"/>
    <property type="match status" value="1"/>
</dbReference>
<evidence type="ECO:0000259" key="12">
    <source>
        <dbReference type="PROSITE" id="PS50109"/>
    </source>
</evidence>
<keyword evidence="7" id="KW-0418">Kinase</keyword>
<dbReference type="FunFam" id="3.30.565.10:FF:000078">
    <property type="entry name" value="Two-component sensor histidine kinase"/>
    <property type="match status" value="1"/>
</dbReference>
<keyword evidence="6" id="KW-0547">Nucleotide-binding</keyword>
<organism evidence="14 15">
    <name type="scientific">Virgisporangium ochraceum</name>
    <dbReference type="NCBI Taxonomy" id="65505"/>
    <lineage>
        <taxon>Bacteria</taxon>
        <taxon>Bacillati</taxon>
        <taxon>Actinomycetota</taxon>
        <taxon>Actinomycetes</taxon>
        <taxon>Micromonosporales</taxon>
        <taxon>Micromonosporaceae</taxon>
        <taxon>Virgisporangium</taxon>
    </lineage>
</organism>
<dbReference type="EC" id="2.7.13.3" evidence="3"/>
<evidence type="ECO:0000256" key="8">
    <source>
        <dbReference type="ARBA" id="ARBA00022840"/>
    </source>
</evidence>
<dbReference type="CDD" id="cd17546">
    <property type="entry name" value="REC_hyHK_CKI1_RcsC-like"/>
    <property type="match status" value="1"/>
</dbReference>
<keyword evidence="5" id="KW-0808">Transferase</keyword>
<evidence type="ECO:0000256" key="10">
    <source>
        <dbReference type="PROSITE-ProRule" id="PRU00169"/>
    </source>
</evidence>
<dbReference type="SMART" id="SM00448">
    <property type="entry name" value="REC"/>
    <property type="match status" value="1"/>
</dbReference>
<dbReference type="InterPro" id="IPR001789">
    <property type="entry name" value="Sig_transdc_resp-reg_receiver"/>
</dbReference>
<dbReference type="PANTHER" id="PTHR45339">
    <property type="entry name" value="HYBRID SIGNAL TRANSDUCTION HISTIDINE KINASE J"/>
    <property type="match status" value="1"/>
</dbReference>
<dbReference type="PROSITE" id="PS50109">
    <property type="entry name" value="HIS_KIN"/>
    <property type="match status" value="1"/>
</dbReference>
<dbReference type="Pfam" id="PF00512">
    <property type="entry name" value="HisKA"/>
    <property type="match status" value="1"/>
</dbReference>
<evidence type="ECO:0000256" key="1">
    <source>
        <dbReference type="ARBA" id="ARBA00000085"/>
    </source>
</evidence>
<dbReference type="GO" id="GO:0005886">
    <property type="term" value="C:plasma membrane"/>
    <property type="evidence" value="ECO:0007669"/>
    <property type="project" value="UniProtKB-SubCell"/>
</dbReference>
<dbReference type="GO" id="GO:0005524">
    <property type="term" value="F:ATP binding"/>
    <property type="evidence" value="ECO:0007669"/>
    <property type="project" value="UniProtKB-KW"/>
</dbReference>
<dbReference type="InterPro" id="IPR003661">
    <property type="entry name" value="HisK_dim/P_dom"/>
</dbReference>
<evidence type="ECO:0000256" key="4">
    <source>
        <dbReference type="ARBA" id="ARBA00022553"/>
    </source>
</evidence>
<evidence type="ECO:0000259" key="13">
    <source>
        <dbReference type="PROSITE" id="PS50110"/>
    </source>
</evidence>
<comment type="subcellular location">
    <subcellularLocation>
        <location evidence="2">Cell membrane</location>
    </subcellularLocation>
</comment>
<proteinExistence type="predicted"/>
<evidence type="ECO:0000256" key="6">
    <source>
        <dbReference type="ARBA" id="ARBA00022741"/>
    </source>
</evidence>
<dbReference type="SMART" id="SM00388">
    <property type="entry name" value="HisKA"/>
    <property type="match status" value="1"/>
</dbReference>
<feature type="domain" description="Response regulatory" evidence="13">
    <location>
        <begin position="452"/>
        <end position="568"/>
    </location>
</feature>
<sequence length="591" mass="62099">MTELTYHAGDDAASVYGAVRAAALAEGLGPAVATRLAAAAAVAAVEREAAARSVSATEIEALRAELDETSRGLLAVYAELSDKSDELDRARTDAERAADAKAAFLANMSHEIRSPLNAVIGFTTLLQDTELTAEQAEYVGIVRGAGDHLRGVIDDILDLSKIESGRLELERIPFDLAACVEDAATMVAPRAEEKGLALATLFGPGTPDAVVGDPVRLRQILVNLLTNAVKFTKDGEVAVEVTGTADGLVRMAVRDTGIGIPEEALARVFAPFTQAASDTTRKYGGTGLGLPICRELAHRMGGGLEVASTVGVGSTFTCTVLFEAAEPAPSTDPDLRGLRVLVAHGQPVVAESIRRPLSRWGADVVCGQGPPAAGSSFDLMLVDVRSPRDELTAAAAVVAVAGFSDRAPTHGRFLVRTPVRRAQLRDAVLGALGRQTGTGPAPATAEPVQPLRILLAEDNPVNQRATKLLLGRLGHEVDVVPDGVAAVEAILRTDYDLVLMDLHMPRLDGVSATRRARLHRPGDRPQIVALTAGATDANRRACLHAGMNDFLAKPVDARELARVLAAAYRGGPRVTPTTEQLSHSRPRVAAV</sequence>
<dbReference type="FunFam" id="1.10.287.130:FF:000002">
    <property type="entry name" value="Two-component osmosensing histidine kinase"/>
    <property type="match status" value="1"/>
</dbReference>
<name>A0A8J4EGY3_9ACTN</name>
<evidence type="ECO:0000256" key="2">
    <source>
        <dbReference type="ARBA" id="ARBA00004236"/>
    </source>
</evidence>
<dbReference type="Pfam" id="PF00072">
    <property type="entry name" value="Response_reg"/>
    <property type="match status" value="1"/>
</dbReference>
<keyword evidence="4 10" id="KW-0597">Phosphoprotein</keyword>
<dbReference type="CDD" id="cd16922">
    <property type="entry name" value="HATPase_EvgS-ArcB-TorS-like"/>
    <property type="match status" value="1"/>
</dbReference>
<dbReference type="AlphaFoldDB" id="A0A8J4EGY3"/>
<keyword evidence="15" id="KW-1185">Reference proteome</keyword>
<dbReference type="Gene3D" id="3.30.565.10">
    <property type="entry name" value="Histidine kinase-like ATPase, C-terminal domain"/>
    <property type="match status" value="1"/>
</dbReference>
<evidence type="ECO:0000256" key="7">
    <source>
        <dbReference type="ARBA" id="ARBA00022777"/>
    </source>
</evidence>
<dbReference type="SMART" id="SM00387">
    <property type="entry name" value="HATPase_c"/>
    <property type="match status" value="1"/>
</dbReference>
<dbReference type="InterPro" id="IPR036097">
    <property type="entry name" value="HisK_dim/P_sf"/>
</dbReference>
<feature type="domain" description="Histidine kinase" evidence="12">
    <location>
        <begin position="107"/>
        <end position="324"/>
    </location>
</feature>
<keyword evidence="9" id="KW-0902">Two-component regulatory system</keyword>
<dbReference type="InterPro" id="IPR011006">
    <property type="entry name" value="CheY-like_superfamily"/>
</dbReference>